<keyword evidence="5 15" id="KW-0808">Transferase</keyword>
<evidence type="ECO:0000256" key="15">
    <source>
        <dbReference type="HAMAP-Rule" id="MF_01694"/>
    </source>
</evidence>
<reference evidence="18 19" key="1">
    <citation type="submission" date="2017-09" db="EMBL/GenBank/DDBJ databases">
        <title>Bacterial strain isolated from the female urinary microbiota.</title>
        <authorList>
            <person name="Thomas-White K."/>
            <person name="Kumar N."/>
            <person name="Forster S."/>
            <person name="Putonti C."/>
            <person name="Lawley T."/>
            <person name="Wolfe A.J."/>
        </authorList>
    </citation>
    <scope>NUCLEOTIDE SEQUENCE [LARGE SCALE GENOMIC DNA]</scope>
    <source>
        <strain evidence="18 19">UMB1301</strain>
    </source>
</reference>
<dbReference type="UniPathway" id="UPA00078">
    <property type="reaction ID" value="UER00162"/>
</dbReference>
<feature type="compositionally biased region" description="Low complexity" evidence="16">
    <location>
        <begin position="420"/>
        <end position="432"/>
    </location>
</feature>
<dbReference type="GO" id="GO:0051539">
    <property type="term" value="F:4 iron, 4 sulfur cluster binding"/>
    <property type="evidence" value="ECO:0007669"/>
    <property type="project" value="UniProtKB-KW"/>
</dbReference>
<comment type="function">
    <text evidence="13 15">Catalyzes the conversion of dethiobiotin (DTB) to biotin by the insertion of a sulfur atom into dethiobiotin via a radical-based mechanism.</text>
</comment>
<evidence type="ECO:0000256" key="9">
    <source>
        <dbReference type="ARBA" id="ARBA00022756"/>
    </source>
</evidence>
<feature type="binding site" evidence="15">
    <location>
        <position position="88"/>
    </location>
    <ligand>
        <name>[4Fe-4S] cluster</name>
        <dbReference type="ChEBI" id="CHEBI:49883"/>
        <note>4Fe-4S-S-AdoMet</note>
    </ligand>
</feature>
<evidence type="ECO:0000256" key="14">
    <source>
        <dbReference type="ARBA" id="ARBA00070199"/>
    </source>
</evidence>
<comment type="pathway">
    <text evidence="1 15">Cofactor biosynthesis; biotin biosynthesis; biotin from 7,8-diaminononanoate: step 2/2.</text>
</comment>
<dbReference type="SMART" id="SM00876">
    <property type="entry name" value="BATS"/>
    <property type="match status" value="1"/>
</dbReference>
<proteinExistence type="inferred from homology"/>
<evidence type="ECO:0000256" key="5">
    <source>
        <dbReference type="ARBA" id="ARBA00022679"/>
    </source>
</evidence>
<dbReference type="GO" id="GO:0004076">
    <property type="term" value="F:biotin synthase activity"/>
    <property type="evidence" value="ECO:0007669"/>
    <property type="project" value="UniProtKB-UniRule"/>
</dbReference>
<dbReference type="InterPro" id="IPR007197">
    <property type="entry name" value="rSAM"/>
</dbReference>
<feature type="region of interest" description="Disordered" evidence="16">
    <location>
        <begin position="1"/>
        <end position="24"/>
    </location>
</feature>
<evidence type="ECO:0000256" key="4">
    <source>
        <dbReference type="ARBA" id="ARBA00022485"/>
    </source>
</evidence>
<sequence length="463" mass="47844">MSVDNASPATSAEPGTVTSHSPAPIDPDALAKQVLAGTPATSDQGLAILRTADDDLLDVVAAAARVRRKHFGMTVKVNYLVNLKSGLCPEDCGYCSQRLGSDTEILKYSWLSTKDATRQATFGMEGGAGRVCLVASGRGPSNRDIDRVGEITKSIKDSNPQLEVCACLGFLKDNQAERLKEYGVDAYNHNLNTAESNYEEICSTHTFEQRTDTVKKAKAGGLSPCSGLIVGMGESDEQVIEAIDSLRELDSDSIPVNFLIPFEGTPMEGVHHLTPQHSMRILAAVRFMCPDKELRIAGGREMHLRTLQPLSLHVANSLFLGDYLTSEGQDAIADLDMIVDGGFSILGQEDTKALRDQILASKNAHLAAVNGAQGGTEVDGAGSAGGASGAAGAGLPCAGGAGAQAGGSAGQPGAVLAGTSAEAADGAAPTSGGCPKSHGEVPGTPTVPVIRRRGAGTDLPPNA</sequence>
<feature type="domain" description="Radical SAM core" evidence="17">
    <location>
        <begin position="73"/>
        <end position="297"/>
    </location>
</feature>
<evidence type="ECO:0000256" key="6">
    <source>
        <dbReference type="ARBA" id="ARBA00022691"/>
    </source>
</evidence>
<evidence type="ECO:0000256" key="16">
    <source>
        <dbReference type="SAM" id="MobiDB-lite"/>
    </source>
</evidence>
<dbReference type="EC" id="2.8.1.6" evidence="3 15"/>
<evidence type="ECO:0000256" key="7">
    <source>
        <dbReference type="ARBA" id="ARBA00022714"/>
    </source>
</evidence>
<dbReference type="InterPro" id="IPR058240">
    <property type="entry name" value="rSAM_sf"/>
</dbReference>
<feature type="binding site" evidence="15">
    <location>
        <position position="225"/>
    </location>
    <ligand>
        <name>[2Fe-2S] cluster</name>
        <dbReference type="ChEBI" id="CHEBI:190135"/>
    </ligand>
</feature>
<dbReference type="Pfam" id="PF06968">
    <property type="entry name" value="BATS"/>
    <property type="match status" value="1"/>
</dbReference>
<comment type="cofactor">
    <cofactor evidence="15">
        <name>[2Fe-2S] cluster</name>
        <dbReference type="ChEBI" id="CHEBI:190135"/>
    </cofactor>
    <text evidence="15">Binds 1 [2Fe-2S] cluster. The cluster is coordinated with 3 cysteines and 1 arginine.</text>
</comment>
<evidence type="ECO:0000256" key="8">
    <source>
        <dbReference type="ARBA" id="ARBA00022723"/>
    </source>
</evidence>
<dbReference type="GO" id="GO:0051537">
    <property type="term" value="F:2 iron, 2 sulfur cluster binding"/>
    <property type="evidence" value="ECO:0007669"/>
    <property type="project" value="UniProtKB-KW"/>
</dbReference>
<comment type="cofactor">
    <cofactor evidence="15">
        <name>[4Fe-4S] cluster</name>
        <dbReference type="ChEBI" id="CHEBI:49883"/>
    </cofactor>
    <text evidence="15">Binds 1 [4Fe-4S] cluster. The cluster is coordinated with 3 cysteines and an exchangeable S-adenosyl-L-methionine.</text>
</comment>
<dbReference type="PANTHER" id="PTHR22976">
    <property type="entry name" value="BIOTIN SYNTHASE"/>
    <property type="match status" value="1"/>
</dbReference>
<keyword evidence="11 15" id="KW-0411">Iron-sulfur</keyword>
<dbReference type="SFLD" id="SFLDS00029">
    <property type="entry name" value="Radical_SAM"/>
    <property type="match status" value="1"/>
</dbReference>
<dbReference type="SMART" id="SM00729">
    <property type="entry name" value="Elp3"/>
    <property type="match status" value="1"/>
</dbReference>
<dbReference type="CDD" id="cd01335">
    <property type="entry name" value="Radical_SAM"/>
    <property type="match status" value="1"/>
</dbReference>
<protein>
    <recommendedName>
        <fullName evidence="14 15">Biotin synthase</fullName>
        <ecNumber evidence="3 15">2.8.1.6</ecNumber>
    </recommendedName>
</protein>
<evidence type="ECO:0000256" key="10">
    <source>
        <dbReference type="ARBA" id="ARBA00023004"/>
    </source>
</evidence>
<organism evidence="18 19">
    <name type="scientific">Brevibacterium paucivorans</name>
    <dbReference type="NCBI Taxonomy" id="170994"/>
    <lineage>
        <taxon>Bacteria</taxon>
        <taxon>Bacillati</taxon>
        <taxon>Actinomycetota</taxon>
        <taxon>Actinomycetes</taxon>
        <taxon>Micrococcales</taxon>
        <taxon>Brevibacteriaceae</taxon>
        <taxon>Brevibacterium</taxon>
    </lineage>
</organism>
<dbReference type="Proteomes" id="UP000235598">
    <property type="component" value="Unassembled WGS sequence"/>
</dbReference>
<comment type="caution">
    <text evidence="18">The sequence shown here is derived from an EMBL/GenBank/DDBJ whole genome shotgun (WGS) entry which is preliminary data.</text>
</comment>
<dbReference type="SFLD" id="SFLDG01278">
    <property type="entry name" value="biotin_synthase_like"/>
    <property type="match status" value="1"/>
</dbReference>
<feature type="binding site" evidence="15">
    <location>
        <position position="295"/>
    </location>
    <ligand>
        <name>[2Fe-2S] cluster</name>
        <dbReference type="ChEBI" id="CHEBI:190135"/>
    </ligand>
</feature>
<feature type="compositionally biased region" description="Polar residues" evidence="16">
    <location>
        <begin position="1"/>
        <end position="10"/>
    </location>
</feature>
<dbReference type="SFLD" id="SFLDG01060">
    <property type="entry name" value="BATS_domain_containing"/>
    <property type="match status" value="1"/>
</dbReference>
<evidence type="ECO:0000256" key="12">
    <source>
        <dbReference type="ARBA" id="ARBA00051157"/>
    </source>
</evidence>
<evidence type="ECO:0000259" key="17">
    <source>
        <dbReference type="PROSITE" id="PS51918"/>
    </source>
</evidence>
<evidence type="ECO:0000313" key="19">
    <source>
        <dbReference type="Proteomes" id="UP000235598"/>
    </source>
</evidence>
<comment type="catalytic activity">
    <reaction evidence="12 15">
        <text>(4R,5S)-dethiobiotin + (sulfur carrier)-SH + 2 reduced [2Fe-2S]-[ferredoxin] + 2 S-adenosyl-L-methionine = (sulfur carrier)-H + biotin + 2 5'-deoxyadenosine + 2 L-methionine + 2 oxidized [2Fe-2S]-[ferredoxin]</text>
        <dbReference type="Rhea" id="RHEA:22060"/>
        <dbReference type="Rhea" id="RHEA-COMP:10000"/>
        <dbReference type="Rhea" id="RHEA-COMP:10001"/>
        <dbReference type="Rhea" id="RHEA-COMP:14737"/>
        <dbReference type="Rhea" id="RHEA-COMP:14739"/>
        <dbReference type="ChEBI" id="CHEBI:17319"/>
        <dbReference type="ChEBI" id="CHEBI:29917"/>
        <dbReference type="ChEBI" id="CHEBI:33737"/>
        <dbReference type="ChEBI" id="CHEBI:33738"/>
        <dbReference type="ChEBI" id="CHEBI:57586"/>
        <dbReference type="ChEBI" id="CHEBI:57844"/>
        <dbReference type="ChEBI" id="CHEBI:59789"/>
        <dbReference type="ChEBI" id="CHEBI:64428"/>
        <dbReference type="ChEBI" id="CHEBI:149473"/>
        <dbReference type="EC" id="2.8.1.6"/>
    </reaction>
</comment>
<comment type="similarity">
    <text evidence="15">Belongs to the radical SAM superfamily. Biotin synthase family.</text>
</comment>
<feature type="binding site" evidence="15">
    <location>
        <position position="92"/>
    </location>
    <ligand>
        <name>[4Fe-4S] cluster</name>
        <dbReference type="ChEBI" id="CHEBI:49883"/>
        <note>4Fe-4S-S-AdoMet</note>
    </ligand>
</feature>
<evidence type="ECO:0000256" key="2">
    <source>
        <dbReference type="ARBA" id="ARBA00011738"/>
    </source>
</evidence>
<keyword evidence="10 15" id="KW-0408">Iron</keyword>
<dbReference type="InterPro" id="IPR006638">
    <property type="entry name" value="Elp3/MiaA/NifB-like_rSAM"/>
</dbReference>
<feature type="binding site" evidence="15">
    <location>
        <position position="132"/>
    </location>
    <ligand>
        <name>[2Fe-2S] cluster</name>
        <dbReference type="ChEBI" id="CHEBI:190135"/>
    </ligand>
</feature>
<dbReference type="InterPro" id="IPR013785">
    <property type="entry name" value="Aldolase_TIM"/>
</dbReference>
<keyword evidence="4 15" id="KW-0004">4Fe-4S</keyword>
<dbReference type="NCBIfam" id="TIGR00433">
    <property type="entry name" value="bioB"/>
    <property type="match status" value="1"/>
</dbReference>
<keyword evidence="9 15" id="KW-0093">Biotin biosynthesis</keyword>
<dbReference type="GO" id="GO:0009102">
    <property type="term" value="P:biotin biosynthetic process"/>
    <property type="evidence" value="ECO:0007669"/>
    <property type="project" value="UniProtKB-UniRule"/>
</dbReference>
<keyword evidence="8 15" id="KW-0479">Metal-binding</keyword>
<feature type="binding site" evidence="15">
    <location>
        <position position="95"/>
    </location>
    <ligand>
        <name>[4Fe-4S] cluster</name>
        <dbReference type="ChEBI" id="CHEBI:49883"/>
        <note>4Fe-4S-S-AdoMet</note>
    </ligand>
</feature>
<dbReference type="FunFam" id="3.20.20.70:FF:000026">
    <property type="entry name" value="Biotin synthase"/>
    <property type="match status" value="1"/>
</dbReference>
<gene>
    <name evidence="15" type="primary">bioB</name>
    <name evidence="18" type="ORF">CJ199_10230</name>
</gene>
<evidence type="ECO:0000256" key="11">
    <source>
        <dbReference type="ARBA" id="ARBA00023014"/>
    </source>
</evidence>
<dbReference type="GO" id="GO:0005506">
    <property type="term" value="F:iron ion binding"/>
    <property type="evidence" value="ECO:0007669"/>
    <property type="project" value="UniProtKB-UniRule"/>
</dbReference>
<dbReference type="OrthoDB" id="9786826at2"/>
<dbReference type="SUPFAM" id="SSF102114">
    <property type="entry name" value="Radical SAM enzymes"/>
    <property type="match status" value="1"/>
</dbReference>
<feature type="region of interest" description="Disordered" evidence="16">
    <location>
        <begin position="420"/>
        <end position="463"/>
    </location>
</feature>
<evidence type="ECO:0000256" key="1">
    <source>
        <dbReference type="ARBA" id="ARBA00004942"/>
    </source>
</evidence>
<name>A0A2N6VL43_9MICO</name>
<keyword evidence="7 15" id="KW-0001">2Fe-2S</keyword>
<dbReference type="EMBL" id="PNHK01000004">
    <property type="protein sequence ID" value="PMD04733.1"/>
    <property type="molecule type" value="Genomic_DNA"/>
</dbReference>
<feature type="binding site" evidence="15">
    <location>
        <position position="165"/>
    </location>
    <ligand>
        <name>[2Fe-2S] cluster</name>
        <dbReference type="ChEBI" id="CHEBI:190135"/>
    </ligand>
</feature>
<accession>A0A2N6VL43</accession>
<dbReference type="Pfam" id="PF04055">
    <property type="entry name" value="Radical_SAM"/>
    <property type="match status" value="1"/>
</dbReference>
<dbReference type="RefSeq" id="WP_102239377.1">
    <property type="nucleotide sequence ID" value="NZ_PNHK01000004.1"/>
</dbReference>
<dbReference type="PANTHER" id="PTHR22976:SF2">
    <property type="entry name" value="BIOTIN SYNTHASE, MITOCHONDRIAL"/>
    <property type="match status" value="1"/>
</dbReference>
<comment type="subunit">
    <text evidence="2 15">Homodimer.</text>
</comment>
<keyword evidence="6 15" id="KW-0949">S-adenosyl-L-methionine</keyword>
<evidence type="ECO:0000256" key="3">
    <source>
        <dbReference type="ARBA" id="ARBA00012236"/>
    </source>
</evidence>
<dbReference type="Gene3D" id="3.20.20.70">
    <property type="entry name" value="Aldolase class I"/>
    <property type="match status" value="1"/>
</dbReference>
<evidence type="ECO:0000256" key="13">
    <source>
        <dbReference type="ARBA" id="ARBA00057568"/>
    </source>
</evidence>
<dbReference type="PROSITE" id="PS51918">
    <property type="entry name" value="RADICAL_SAM"/>
    <property type="match status" value="1"/>
</dbReference>
<dbReference type="InterPro" id="IPR010722">
    <property type="entry name" value="BATS_dom"/>
</dbReference>
<dbReference type="InterPro" id="IPR002684">
    <property type="entry name" value="Biotin_synth/BioAB"/>
</dbReference>
<evidence type="ECO:0000313" key="18">
    <source>
        <dbReference type="EMBL" id="PMD04733.1"/>
    </source>
</evidence>
<dbReference type="HAMAP" id="MF_01694">
    <property type="entry name" value="BioB"/>
    <property type="match status" value="1"/>
</dbReference>
<dbReference type="AlphaFoldDB" id="A0A2N6VL43"/>